<feature type="compositionally biased region" description="Basic and acidic residues" evidence="1">
    <location>
        <begin position="72"/>
        <end position="84"/>
    </location>
</feature>
<evidence type="ECO:0000313" key="2">
    <source>
        <dbReference type="EMBL" id="KAG2423283.1"/>
    </source>
</evidence>
<comment type="caution">
    <text evidence="2">The sequence shown here is derived from an EMBL/GenBank/DDBJ whole genome shotgun (WGS) entry which is preliminary data.</text>
</comment>
<name>A0A835VRM2_CHLIN</name>
<reference evidence="2" key="1">
    <citation type="journal article" date="2020" name="bioRxiv">
        <title>Comparative genomics of Chlamydomonas.</title>
        <authorList>
            <person name="Craig R.J."/>
            <person name="Hasan A.R."/>
            <person name="Ness R.W."/>
            <person name="Keightley P.D."/>
        </authorList>
    </citation>
    <scope>NUCLEOTIDE SEQUENCE</scope>
    <source>
        <strain evidence="2">SAG 7.73</strain>
    </source>
</reference>
<dbReference type="AlphaFoldDB" id="A0A835VRM2"/>
<sequence>MAPKEKETSRFDPPVASITYDREGRPVYGVRNVPCRVQLAEKFEVQKAQENEAASQRQLMPPAGQRSAARMAMEEEWARRKAAEEAAPQIPQVPHVYYAQLAEEKPPVHSKRIFKGKDLPHAQRDHLGENLVPAPPPPGEQAEDADPAAAAPEAGDPGSQEMQDRVAAARELQAKLCVEYPHGIPKYVLAQLRAEGKLALADLPSLDFASSASNAAF</sequence>
<accession>A0A835VRM2</accession>
<keyword evidence="3" id="KW-1185">Reference proteome</keyword>
<feature type="region of interest" description="Disordered" evidence="1">
    <location>
        <begin position="47"/>
        <end position="88"/>
    </location>
</feature>
<protein>
    <submittedName>
        <fullName evidence="2">Uncharacterized protein</fullName>
    </submittedName>
</protein>
<evidence type="ECO:0000313" key="3">
    <source>
        <dbReference type="Proteomes" id="UP000650467"/>
    </source>
</evidence>
<dbReference type="OrthoDB" id="536832at2759"/>
<feature type="region of interest" description="Disordered" evidence="1">
    <location>
        <begin position="127"/>
        <end position="166"/>
    </location>
</feature>
<evidence type="ECO:0000256" key="1">
    <source>
        <dbReference type="SAM" id="MobiDB-lite"/>
    </source>
</evidence>
<proteinExistence type="predicted"/>
<dbReference type="Proteomes" id="UP000650467">
    <property type="component" value="Unassembled WGS sequence"/>
</dbReference>
<organism evidence="2 3">
    <name type="scientific">Chlamydomonas incerta</name>
    <dbReference type="NCBI Taxonomy" id="51695"/>
    <lineage>
        <taxon>Eukaryota</taxon>
        <taxon>Viridiplantae</taxon>
        <taxon>Chlorophyta</taxon>
        <taxon>core chlorophytes</taxon>
        <taxon>Chlorophyceae</taxon>
        <taxon>CS clade</taxon>
        <taxon>Chlamydomonadales</taxon>
        <taxon>Chlamydomonadaceae</taxon>
        <taxon>Chlamydomonas</taxon>
    </lineage>
</organism>
<gene>
    <name evidence="2" type="ORF">HXX76_015432</name>
</gene>
<dbReference type="EMBL" id="JAEHOC010000082">
    <property type="protein sequence ID" value="KAG2423283.1"/>
    <property type="molecule type" value="Genomic_DNA"/>
</dbReference>
<feature type="compositionally biased region" description="Low complexity" evidence="1">
    <location>
        <begin position="147"/>
        <end position="158"/>
    </location>
</feature>